<reference evidence="2" key="1">
    <citation type="journal article" date="2012" name="Mol. Plant Microbe Interact.">
        <title>A highly conserved effector in Fusarium oxysporum is required for full virulence on Arabidopsis.</title>
        <authorList>
            <person name="Thatcher L.F."/>
            <person name="Gardiner D.M."/>
            <person name="Kazan K."/>
            <person name="Manners J."/>
        </authorList>
    </citation>
    <scope>NUCLEOTIDE SEQUENCE [LARGE SCALE GENOMIC DNA]</scope>
    <source>
        <strain evidence="2">Fo5176</strain>
    </source>
</reference>
<evidence type="ECO:0000313" key="2">
    <source>
        <dbReference type="EMBL" id="EGU82152.1"/>
    </source>
</evidence>
<protein>
    <submittedName>
        <fullName evidence="2">Uncharacterized protein</fullName>
    </submittedName>
</protein>
<organism evidence="2">
    <name type="scientific">Fusarium oxysporum (strain Fo5176)</name>
    <name type="common">Fusarium vascular wilt</name>
    <dbReference type="NCBI Taxonomy" id="660025"/>
    <lineage>
        <taxon>Eukaryota</taxon>
        <taxon>Fungi</taxon>
        <taxon>Dikarya</taxon>
        <taxon>Ascomycota</taxon>
        <taxon>Pezizomycotina</taxon>
        <taxon>Sordariomycetes</taxon>
        <taxon>Hypocreomycetidae</taxon>
        <taxon>Hypocreales</taxon>
        <taxon>Nectriaceae</taxon>
        <taxon>Fusarium</taxon>
        <taxon>Fusarium oxysporum species complex</taxon>
    </lineage>
</organism>
<feature type="region of interest" description="Disordered" evidence="1">
    <location>
        <begin position="164"/>
        <end position="186"/>
    </location>
</feature>
<evidence type="ECO:0000256" key="1">
    <source>
        <dbReference type="SAM" id="MobiDB-lite"/>
    </source>
</evidence>
<gene>
    <name evidence="2" type="ORF">FOXB_07355</name>
</gene>
<dbReference type="OrthoDB" id="5030065at2759"/>
<name>F9FLS5_FUSOF</name>
<accession>F9FLS5</accession>
<comment type="caution">
    <text evidence="2">The sequence shown here is derived from an EMBL/GenBank/DDBJ whole genome shotgun (WGS) entry which is preliminary data.</text>
</comment>
<sequence length="232" mass="26486">MENSTIFEQTLVEMVYKTVLITYHYHQVIHFAACETVKALVDYHQLKNFAMRHGVDKTIKKLFKKFTKPTSRQLRGSRNPRASGSLLAIFNALTNWDKIRDLVVEEFTAINPFRQGQPGLVFALLKWLKAITPLVHEDLPNLSGDRLAQTWREMKDLWTTIGMEAGRKPTPYPPSEAQHPTRSPLQKSPFVRKHLGLSVTHFVNLKNGRGIVASGHIPTKHQSKLHVTSEDE</sequence>
<dbReference type="EMBL" id="AFQF01002194">
    <property type="protein sequence ID" value="EGU82152.1"/>
    <property type="molecule type" value="Genomic_DNA"/>
</dbReference>
<dbReference type="AlphaFoldDB" id="F9FLS5"/>
<feature type="region of interest" description="Disordered" evidence="1">
    <location>
        <begin position="213"/>
        <end position="232"/>
    </location>
</feature>
<proteinExistence type="predicted"/>